<sequence>MSVRKDRKNRNWLLDISTTNPVTGRRKRIVRKNFSSKKEAESKEQELRIVLLDQKMPKEIYTVQLLFELLMIEDSKDKKISYLTSQKYNYHAHIEEYFRDAIISRLNYQSIITFRENLIAKGLNNNTVNKIMVLLKKILDVAIRYQVLEVNPCRLIKKLPLDKTQMCYWTLEEYLAFDQSISSHEKIFKVFFRIAFFTGMRKGEILALKWEDIDFKQSIIYVNKTVIKINGKEYFSDTKTKAGMRCISINQKLTSFLKEWKGEQQGILRFYYKEDSLETIRVFEVAPFCFLDSGNIRKKYEKLLKRNSKLKPIRIHDFRHSHVAMLINFGADPYLIKERLGHESIQTTYDIYGHLYPSKQKTIADQIDLLIDS</sequence>
<dbReference type="RefSeq" id="WP_103892743.1">
    <property type="nucleotide sequence ID" value="NZ_CP027768.1"/>
</dbReference>
<dbReference type="AlphaFoldDB" id="A0A3G5FMC5"/>
<dbReference type="Pfam" id="PF13102">
    <property type="entry name" value="Phage_int_SAM_5"/>
    <property type="match status" value="1"/>
</dbReference>
<evidence type="ECO:0000313" key="5">
    <source>
        <dbReference type="EMBL" id="AYW51449.1"/>
    </source>
</evidence>
<dbReference type="Pfam" id="PF00589">
    <property type="entry name" value="Phage_integrase"/>
    <property type="match status" value="1"/>
</dbReference>
<dbReference type="InterPro" id="IPR013762">
    <property type="entry name" value="Integrase-like_cat_sf"/>
</dbReference>
<keyword evidence="3" id="KW-0233">DNA recombination</keyword>
<name>A0A3G5FMC5_TETHA</name>
<dbReference type="InterPro" id="IPR050090">
    <property type="entry name" value="Tyrosine_recombinase_XerCD"/>
</dbReference>
<dbReference type="Gene3D" id="1.10.150.130">
    <property type="match status" value="1"/>
</dbReference>
<protein>
    <submittedName>
        <fullName evidence="5">Site-specific integrase</fullName>
    </submittedName>
</protein>
<dbReference type="GO" id="GO:0006310">
    <property type="term" value="P:DNA recombination"/>
    <property type="evidence" value="ECO:0007669"/>
    <property type="project" value="UniProtKB-KW"/>
</dbReference>
<dbReference type="InterPro" id="IPR011010">
    <property type="entry name" value="DNA_brk_join_enz"/>
</dbReference>
<gene>
    <name evidence="5" type="ORF">C7H83_11250</name>
</gene>
<dbReference type="EMBL" id="CP027768">
    <property type="protein sequence ID" value="AYW51449.1"/>
    <property type="molecule type" value="Genomic_DNA"/>
</dbReference>
<accession>A0A3G5FMC5</accession>
<reference evidence="5 6" key="1">
    <citation type="journal article" date="2012" name="Int. J. Syst. Evol. Microbiol.">
        <title>Characterization of Tetragenococcus strains from sugar thick juice reveals a novel species, Tetragenococcus osmophilus sp. nov., and divides Tetragenococcus halophilus into two subspecies, T. halophilus subsp. halophilus subsp. nov. and T. halophilus subsp. flandriensis subsp. nov.</title>
        <authorList>
            <person name="Juste A."/>
            <person name="Van Trappen S."/>
            <person name="Verreth C."/>
            <person name="Cleenwerck I."/>
            <person name="De Vos P."/>
            <person name="Lievens B."/>
            <person name="Willems K.A."/>
        </authorList>
    </citation>
    <scope>NUCLEOTIDE SEQUENCE [LARGE SCALE GENOMIC DNA]</scope>
    <source>
        <strain evidence="5 6">LMG 26042</strain>
    </source>
</reference>
<dbReference type="PROSITE" id="PS51898">
    <property type="entry name" value="TYR_RECOMBINASE"/>
    <property type="match status" value="1"/>
</dbReference>
<dbReference type="PANTHER" id="PTHR30349:SF64">
    <property type="entry name" value="PROPHAGE INTEGRASE INTD-RELATED"/>
    <property type="match status" value="1"/>
</dbReference>
<dbReference type="PANTHER" id="PTHR30349">
    <property type="entry name" value="PHAGE INTEGRASE-RELATED"/>
    <property type="match status" value="1"/>
</dbReference>
<dbReference type="Gene3D" id="1.10.443.10">
    <property type="entry name" value="Intergrase catalytic core"/>
    <property type="match status" value="1"/>
</dbReference>
<dbReference type="Proteomes" id="UP000280475">
    <property type="component" value="Chromosome"/>
</dbReference>
<dbReference type="InterPro" id="IPR010998">
    <property type="entry name" value="Integrase_recombinase_N"/>
</dbReference>
<dbReference type="InterPro" id="IPR002104">
    <property type="entry name" value="Integrase_catalytic"/>
</dbReference>
<dbReference type="GO" id="GO:0003677">
    <property type="term" value="F:DNA binding"/>
    <property type="evidence" value="ECO:0007669"/>
    <property type="project" value="UniProtKB-KW"/>
</dbReference>
<evidence type="ECO:0000256" key="2">
    <source>
        <dbReference type="ARBA" id="ARBA00023125"/>
    </source>
</evidence>
<evidence type="ECO:0000256" key="3">
    <source>
        <dbReference type="ARBA" id="ARBA00023172"/>
    </source>
</evidence>
<evidence type="ECO:0000259" key="4">
    <source>
        <dbReference type="PROSITE" id="PS51898"/>
    </source>
</evidence>
<dbReference type="GO" id="GO:0015074">
    <property type="term" value="P:DNA integration"/>
    <property type="evidence" value="ECO:0007669"/>
    <property type="project" value="InterPro"/>
</dbReference>
<dbReference type="CDD" id="cd01189">
    <property type="entry name" value="INT_ICEBs1_C_like"/>
    <property type="match status" value="1"/>
</dbReference>
<comment type="similarity">
    <text evidence="1">Belongs to the 'phage' integrase family.</text>
</comment>
<keyword evidence="2" id="KW-0238">DNA-binding</keyword>
<dbReference type="SUPFAM" id="SSF56349">
    <property type="entry name" value="DNA breaking-rejoining enzymes"/>
    <property type="match status" value="1"/>
</dbReference>
<dbReference type="InterPro" id="IPR025269">
    <property type="entry name" value="SAM-like_dom"/>
</dbReference>
<feature type="domain" description="Tyr recombinase" evidence="4">
    <location>
        <begin position="164"/>
        <end position="365"/>
    </location>
</feature>
<evidence type="ECO:0000313" key="6">
    <source>
        <dbReference type="Proteomes" id="UP000280475"/>
    </source>
</evidence>
<evidence type="ECO:0000256" key="1">
    <source>
        <dbReference type="ARBA" id="ARBA00008857"/>
    </source>
</evidence>
<organism evidence="5 6">
    <name type="scientific">Tetragenococcus halophilus</name>
    <name type="common">Pediococcus halophilus</name>
    <dbReference type="NCBI Taxonomy" id="51669"/>
    <lineage>
        <taxon>Bacteria</taxon>
        <taxon>Bacillati</taxon>
        <taxon>Bacillota</taxon>
        <taxon>Bacilli</taxon>
        <taxon>Lactobacillales</taxon>
        <taxon>Enterococcaceae</taxon>
        <taxon>Tetragenococcus</taxon>
    </lineage>
</organism>
<proteinExistence type="inferred from homology"/>